<keyword evidence="5" id="KW-0539">Nucleus</keyword>
<gene>
    <name evidence="7" type="primary">LOC101861961</name>
</gene>
<evidence type="ECO:0000256" key="4">
    <source>
        <dbReference type="ARBA" id="ARBA00023163"/>
    </source>
</evidence>
<evidence type="ECO:0000256" key="3">
    <source>
        <dbReference type="ARBA" id="ARBA00023015"/>
    </source>
</evidence>
<name>A0ABM1A2V6_APLCA</name>
<keyword evidence="6" id="KW-1185">Reference proteome</keyword>
<dbReference type="PANTHER" id="PTHR13114:SF7">
    <property type="entry name" value="MEDIATOR OF RNA POLYMERASE II TRANSCRIPTION SUBUNIT 17"/>
    <property type="match status" value="1"/>
</dbReference>
<dbReference type="PANTHER" id="PTHR13114">
    <property type="entry name" value="MEDIATOR OF RNA POLYMERASE II TRANSCRIPTION SUBUNIT 17"/>
    <property type="match status" value="1"/>
</dbReference>
<dbReference type="GeneID" id="101861961"/>
<evidence type="ECO:0000313" key="6">
    <source>
        <dbReference type="Proteomes" id="UP000694888"/>
    </source>
</evidence>
<keyword evidence="4" id="KW-0804">Transcription</keyword>
<sequence>MLKLAYDKMAAPSVNVCVESVIEHQIQEVNYDGQEIYVAPLSMSENLSKLAYKIDFFKDESEEKGKPTSEGEKETDEDKVLAPFQPSLWPWDSVRNKLKGALTEMSVLYDVLNIAKEKHYMVTDPVSQEAPELKASLQMLAKKKSLVAASQILSAGAERLKRVQAEMASNTQENFLMELLKLRKLWRLKKVHNTILGELSYKSAGSRFWQGGTFEVLKTSDLVAEGEVNTRSSSLDVSIPSELEGVAYIQVEVNDVPNLMDITSATLKMPAGLGTMPPDAYWQQRLEVAQNVLFCKELFAQLAREAVQIKGSTPHMVIGNQILTNVFPGVQLSIILCHYTGKEKKVALSSHKLEHNHVLEHSLHQLLRRVHDRNLNYSPPHPVNAMLGMTKRRRLAGPVATSRQELMEMSHSESLLEQILKQTKHSVLRLRTMRVIDQLAVTIQDPQICAHWSCLNNSLESSVRISFTCYGYEIIRNSLVLLIGTDSIRVVMKDGRVCSLSFEVTELRDLIQWQICQHQTMCVLHLAKVQGWTVLSMINNSGHADMEAYGTSSTVMLASPRGNVTMAFHSNPVSGQRLAVKKAELGGEVHGSPAVTAAKWAGLSGDYEEVNLQQLEGRNLVGKIDMLMARLNTS</sequence>
<evidence type="ECO:0000256" key="2">
    <source>
        <dbReference type="ARBA" id="ARBA00005635"/>
    </source>
</evidence>
<proteinExistence type="inferred from homology"/>
<dbReference type="RefSeq" id="XP_012939721.1">
    <property type="nucleotide sequence ID" value="XM_013084267.2"/>
</dbReference>
<keyword evidence="3" id="KW-0805">Transcription regulation</keyword>
<evidence type="ECO:0000256" key="5">
    <source>
        <dbReference type="ARBA" id="ARBA00023242"/>
    </source>
</evidence>
<protein>
    <submittedName>
        <fullName evidence="7">Mediator of RNA polymerase II transcription subunit 17</fullName>
    </submittedName>
</protein>
<comment type="similarity">
    <text evidence="2">Belongs to the Mediator complex subunit 17 family.</text>
</comment>
<reference evidence="7" key="1">
    <citation type="submission" date="2025-08" db="UniProtKB">
        <authorList>
            <consortium name="RefSeq"/>
        </authorList>
    </citation>
    <scope>IDENTIFICATION</scope>
</reference>
<accession>A0ABM1A2V6</accession>
<dbReference type="Proteomes" id="UP000694888">
    <property type="component" value="Unplaced"/>
</dbReference>
<organism evidence="6 7">
    <name type="scientific">Aplysia californica</name>
    <name type="common">California sea hare</name>
    <dbReference type="NCBI Taxonomy" id="6500"/>
    <lineage>
        <taxon>Eukaryota</taxon>
        <taxon>Metazoa</taxon>
        <taxon>Spiralia</taxon>
        <taxon>Lophotrochozoa</taxon>
        <taxon>Mollusca</taxon>
        <taxon>Gastropoda</taxon>
        <taxon>Heterobranchia</taxon>
        <taxon>Euthyneura</taxon>
        <taxon>Tectipleura</taxon>
        <taxon>Aplysiida</taxon>
        <taxon>Aplysioidea</taxon>
        <taxon>Aplysiidae</taxon>
        <taxon>Aplysia</taxon>
    </lineage>
</organism>
<comment type="subcellular location">
    <subcellularLocation>
        <location evidence="1">Nucleus</location>
    </subcellularLocation>
</comment>
<dbReference type="InterPro" id="IPR019313">
    <property type="entry name" value="Mediator_Med17"/>
</dbReference>
<evidence type="ECO:0000256" key="1">
    <source>
        <dbReference type="ARBA" id="ARBA00004123"/>
    </source>
</evidence>
<evidence type="ECO:0000313" key="7">
    <source>
        <dbReference type="RefSeq" id="XP_012939721.1"/>
    </source>
</evidence>